<evidence type="ECO:0000313" key="4">
    <source>
        <dbReference type="Proteomes" id="UP000281553"/>
    </source>
</evidence>
<proteinExistence type="predicted"/>
<evidence type="ECO:0000256" key="1">
    <source>
        <dbReference type="SAM" id="Coils"/>
    </source>
</evidence>
<accession>A0A3P6UYT8</accession>
<keyword evidence="2" id="KW-1133">Transmembrane helix</keyword>
<dbReference type="EMBL" id="UYRU01043574">
    <property type="protein sequence ID" value="VDK82771.1"/>
    <property type="molecule type" value="Genomic_DNA"/>
</dbReference>
<organism evidence="3 4">
    <name type="scientific">Dibothriocephalus latus</name>
    <name type="common">Fish tapeworm</name>
    <name type="synonym">Diphyllobothrium latum</name>
    <dbReference type="NCBI Taxonomy" id="60516"/>
    <lineage>
        <taxon>Eukaryota</taxon>
        <taxon>Metazoa</taxon>
        <taxon>Spiralia</taxon>
        <taxon>Lophotrochozoa</taxon>
        <taxon>Platyhelminthes</taxon>
        <taxon>Cestoda</taxon>
        <taxon>Eucestoda</taxon>
        <taxon>Diphyllobothriidea</taxon>
        <taxon>Diphyllobothriidae</taxon>
        <taxon>Dibothriocephalus</taxon>
    </lineage>
</organism>
<gene>
    <name evidence="3" type="ORF">DILT_LOCUS3385</name>
</gene>
<reference evidence="3 4" key="1">
    <citation type="submission" date="2018-11" db="EMBL/GenBank/DDBJ databases">
        <authorList>
            <consortium name="Pathogen Informatics"/>
        </authorList>
    </citation>
    <scope>NUCLEOTIDE SEQUENCE [LARGE SCALE GENOMIC DNA]</scope>
</reference>
<keyword evidence="2" id="KW-0812">Transmembrane</keyword>
<feature type="coiled-coil region" evidence="1">
    <location>
        <begin position="251"/>
        <end position="278"/>
    </location>
</feature>
<dbReference type="AlphaFoldDB" id="A0A3P6UYT8"/>
<keyword evidence="1" id="KW-0175">Coiled coil</keyword>
<dbReference type="Proteomes" id="UP000281553">
    <property type="component" value="Unassembled WGS sequence"/>
</dbReference>
<sequence>MAAQVDTCTEEALAVRANWKVLGAGGVRLFDRFLADRLFGFDDSDRAGFIDGCACCYLAAPSLLKLPHQGVDTEDSNSLQDFCVQDRVLPSQVQFLVEASMVDLVQFPSSAGVEGPGSRFVKKYRADDNFVYLWFATPNDAFEFWIVAPLASLELLVPQKLAEDMPTEDSTSANPPMNLEDSDRAKADVKIQAVESWLTFFFSSDLLLLLLLFLLLLMLLHLSLRSKEDSAGNFVIFGMPLIHYNKLAKCWSLARTRLEKAEKRLNQIEAQAKEELSTIQDKRPCTEIKATLLQNVNDSTSFMVRYYLEIFSII</sequence>
<protein>
    <submittedName>
        <fullName evidence="3">Uncharacterized protein</fullName>
    </submittedName>
</protein>
<evidence type="ECO:0000313" key="3">
    <source>
        <dbReference type="EMBL" id="VDK82771.1"/>
    </source>
</evidence>
<keyword evidence="4" id="KW-1185">Reference proteome</keyword>
<name>A0A3P6UYT8_DIBLA</name>
<evidence type="ECO:0000256" key="2">
    <source>
        <dbReference type="SAM" id="Phobius"/>
    </source>
</evidence>
<feature type="transmembrane region" description="Helical" evidence="2">
    <location>
        <begin position="197"/>
        <end position="220"/>
    </location>
</feature>
<keyword evidence="2" id="KW-0472">Membrane</keyword>